<accession>A0A2N6SNR6</accession>
<dbReference type="Proteomes" id="UP000235682">
    <property type="component" value="Unassembled WGS sequence"/>
</dbReference>
<name>A0A2N6SNR6_9LACT</name>
<dbReference type="AlphaFoldDB" id="A0A2N6SNR6"/>
<gene>
    <name evidence="1" type="ORF">CJ205_03200</name>
</gene>
<proteinExistence type="predicted"/>
<evidence type="ECO:0000313" key="1">
    <source>
        <dbReference type="EMBL" id="PMC58690.1"/>
    </source>
</evidence>
<protein>
    <submittedName>
        <fullName evidence="1">Uncharacterized protein</fullName>
    </submittedName>
</protein>
<reference evidence="1 2" key="1">
    <citation type="submission" date="2017-09" db="EMBL/GenBank/DDBJ databases">
        <title>Bacterial strain isolated from the female urinary microbiota.</title>
        <authorList>
            <person name="Thomas-White K."/>
            <person name="Kumar N."/>
            <person name="Forster S."/>
            <person name="Putonti C."/>
            <person name="Lawley T."/>
            <person name="Wolfe A.J."/>
        </authorList>
    </citation>
    <scope>NUCLEOTIDE SEQUENCE [LARGE SCALE GENOMIC DNA]</scope>
    <source>
        <strain evidence="1 2">UMB0852</strain>
    </source>
</reference>
<organism evidence="1 2">
    <name type="scientific">Dolosicoccus paucivorans</name>
    <dbReference type="NCBI Taxonomy" id="84521"/>
    <lineage>
        <taxon>Bacteria</taxon>
        <taxon>Bacillati</taxon>
        <taxon>Bacillota</taxon>
        <taxon>Bacilli</taxon>
        <taxon>Lactobacillales</taxon>
        <taxon>Aerococcaceae</taxon>
        <taxon>Dolosicoccus</taxon>
    </lineage>
</organism>
<dbReference type="RefSeq" id="WP_102227776.1">
    <property type="nucleotide sequence ID" value="NZ_PNFY01000017.1"/>
</dbReference>
<sequence>MYKPGLAMFDDSDFDYPETEAPTSKVLAIDLDTQPNYIVTYTEKTVQLVKKFSRTNPLLLLTKMKCQ</sequence>
<comment type="caution">
    <text evidence="1">The sequence shown here is derived from an EMBL/GenBank/DDBJ whole genome shotgun (WGS) entry which is preliminary data.</text>
</comment>
<dbReference type="EMBL" id="PNHE01000008">
    <property type="protein sequence ID" value="PMC58690.1"/>
    <property type="molecule type" value="Genomic_DNA"/>
</dbReference>
<evidence type="ECO:0000313" key="2">
    <source>
        <dbReference type="Proteomes" id="UP000235682"/>
    </source>
</evidence>
<keyword evidence="2" id="KW-1185">Reference proteome</keyword>